<dbReference type="InterPro" id="IPR017853">
    <property type="entry name" value="GH"/>
</dbReference>
<dbReference type="EMBL" id="FTMS01000014">
    <property type="protein sequence ID" value="SIQ74954.1"/>
    <property type="molecule type" value="Genomic_DNA"/>
</dbReference>
<protein>
    <submittedName>
        <fullName evidence="6">Glycogen operon protein</fullName>
    </submittedName>
</protein>
<keyword evidence="2" id="KW-0378">Hydrolase</keyword>
<dbReference type="AlphaFoldDB" id="A0A1N6VAR8"/>
<dbReference type="Gene3D" id="2.60.40.1180">
    <property type="entry name" value="Golgi alpha-mannosidase II"/>
    <property type="match status" value="1"/>
</dbReference>
<evidence type="ECO:0000313" key="6">
    <source>
        <dbReference type="EMBL" id="SIQ74954.1"/>
    </source>
</evidence>
<dbReference type="OrthoDB" id="9761875at2"/>
<keyword evidence="7" id="KW-1185">Reference proteome</keyword>
<dbReference type="InterPro" id="IPR013783">
    <property type="entry name" value="Ig-like_fold"/>
</dbReference>
<proteinExistence type="inferred from homology"/>
<sequence>MQYSEITTQPGKPYPLGATPLPGRVHFGLVSRHATRVWLQLYSDPQARFPEREFELLPELHRTGDVWHIEVQGIGPGALYLFRVDGPFAPEEGLRFNSCRPLLDPYAKALTGNFVWNLREALAYDPDSPQKDLNFRTTGDAGAFPKCIVVDDFFDWQGDRPLNYPLQDCIIYESHLRGLSCHPSAEVPHPGTYRGVIEMIPYLKELGITSLELLPVHEFDENEFERYNPGTGERLINYWGYNTVAFFAPKGAYAADGALGEQVAEFKEMVRELHKAGIEVILDVVFNHSGEGNELGPTFSFRGIDNPTYYMLEDNRRYYRNFSGTGNTMNCNNPVMRTLIMECLHYWVVDMHVDGFRFDLGSILGRDERGNLLENAPILDRIANDPILRDTKIIAEAWDAGGAYQVGAFRGRWAEWNDRFRDDLRRFWRGDRNTVAALATRFAGSADLYHAGGRKPFHSINFITSHDGFTLRDLVSYNRKHNEENGEENRDGHNGNFSYNYGHEGDTENPEIWSLRLRQMKNLMGSLLLSLGTPMILSGDEFGRSQGGNNNAYCQNNPISWNDYRLGVDYGDLFRFTRMLIALRKKHPVFTRPEFYTGLDNSRSTRNDIDWFDSGGGRMDWAKSASCLAIYIDGTEIERHANREDDDFYIMFNASREEENFTVPDPPEGLRWVRVIDTSRSAPEDFFEPGLEEEMPPELEISLEGRSLVMLRTAPDIDEE</sequence>
<evidence type="ECO:0000256" key="3">
    <source>
        <dbReference type="ARBA" id="ARBA00023295"/>
    </source>
</evidence>
<keyword evidence="3" id="KW-0326">Glycosidase</keyword>
<dbReference type="InterPro" id="IPR013780">
    <property type="entry name" value="Glyco_hydro_b"/>
</dbReference>
<dbReference type="NCBIfam" id="TIGR02100">
    <property type="entry name" value="glgX_debranch"/>
    <property type="match status" value="1"/>
</dbReference>
<dbReference type="STRING" id="159291.SAMN05920897_11445"/>
<dbReference type="Pfam" id="PF00128">
    <property type="entry name" value="Alpha-amylase"/>
    <property type="match status" value="1"/>
</dbReference>
<dbReference type="Pfam" id="PF21331">
    <property type="entry name" value="Isoamylase_C"/>
    <property type="match status" value="1"/>
</dbReference>
<dbReference type="SUPFAM" id="SSF51445">
    <property type="entry name" value="(Trans)glycosidases"/>
    <property type="match status" value="1"/>
</dbReference>
<dbReference type="SUPFAM" id="SSF51011">
    <property type="entry name" value="Glycosyl hydrolase domain"/>
    <property type="match status" value="1"/>
</dbReference>
<comment type="similarity">
    <text evidence="1">Belongs to the glycosyl hydrolase 13 family.</text>
</comment>
<dbReference type="InterPro" id="IPR048644">
    <property type="entry name" value="Isoamylase_C"/>
</dbReference>
<feature type="region of interest" description="Disordered" evidence="4">
    <location>
        <begin position="482"/>
        <end position="501"/>
    </location>
</feature>
<evidence type="ECO:0000256" key="1">
    <source>
        <dbReference type="ARBA" id="ARBA00008061"/>
    </source>
</evidence>
<dbReference type="InterPro" id="IPR011837">
    <property type="entry name" value="Glycogen_debranch_GlgX"/>
</dbReference>
<dbReference type="Gene3D" id="3.20.20.80">
    <property type="entry name" value="Glycosidases"/>
    <property type="match status" value="1"/>
</dbReference>
<name>A0A1N6VAR8_9SPIO</name>
<dbReference type="CDD" id="cd02856">
    <property type="entry name" value="E_set_GDE_Isoamylase_N"/>
    <property type="match status" value="1"/>
</dbReference>
<dbReference type="InterPro" id="IPR044505">
    <property type="entry name" value="GlgX_Isoamylase_N_E_set"/>
</dbReference>
<accession>A0A1N6VAR8</accession>
<dbReference type="GO" id="GO:0004135">
    <property type="term" value="F:amylo-alpha-1,6-glucosidase activity"/>
    <property type="evidence" value="ECO:0007669"/>
    <property type="project" value="InterPro"/>
</dbReference>
<gene>
    <name evidence="6" type="ORF">SAMN05920897_11445</name>
</gene>
<feature type="compositionally biased region" description="Basic and acidic residues" evidence="4">
    <location>
        <begin position="482"/>
        <end position="493"/>
    </location>
</feature>
<dbReference type="InterPro" id="IPR014756">
    <property type="entry name" value="Ig_E-set"/>
</dbReference>
<dbReference type="Pfam" id="PF02922">
    <property type="entry name" value="CBM_48"/>
    <property type="match status" value="1"/>
</dbReference>
<dbReference type="InterPro" id="IPR006047">
    <property type="entry name" value="GH13_cat_dom"/>
</dbReference>
<dbReference type="SMART" id="SM00642">
    <property type="entry name" value="Aamy"/>
    <property type="match status" value="1"/>
</dbReference>
<dbReference type="Gene3D" id="2.60.40.10">
    <property type="entry name" value="Immunoglobulins"/>
    <property type="match status" value="1"/>
</dbReference>
<evidence type="ECO:0000259" key="5">
    <source>
        <dbReference type="SMART" id="SM00642"/>
    </source>
</evidence>
<feature type="domain" description="Glycosyl hydrolase family 13 catalytic" evidence="5">
    <location>
        <begin position="147"/>
        <end position="584"/>
    </location>
</feature>
<organism evidence="6 7">
    <name type="scientific">Alkalispirochaeta americana</name>
    <dbReference type="NCBI Taxonomy" id="159291"/>
    <lineage>
        <taxon>Bacteria</taxon>
        <taxon>Pseudomonadati</taxon>
        <taxon>Spirochaetota</taxon>
        <taxon>Spirochaetia</taxon>
        <taxon>Spirochaetales</taxon>
        <taxon>Spirochaetaceae</taxon>
        <taxon>Alkalispirochaeta</taxon>
    </lineage>
</organism>
<dbReference type="RefSeq" id="WP_076489349.1">
    <property type="nucleotide sequence ID" value="NZ_FTMS01000014.1"/>
</dbReference>
<evidence type="ECO:0000256" key="2">
    <source>
        <dbReference type="ARBA" id="ARBA00022801"/>
    </source>
</evidence>
<dbReference type="Proteomes" id="UP000186400">
    <property type="component" value="Unassembled WGS sequence"/>
</dbReference>
<dbReference type="SUPFAM" id="SSF81296">
    <property type="entry name" value="E set domains"/>
    <property type="match status" value="1"/>
</dbReference>
<dbReference type="PANTHER" id="PTHR43002">
    <property type="entry name" value="GLYCOGEN DEBRANCHING ENZYME"/>
    <property type="match status" value="1"/>
</dbReference>
<dbReference type="GO" id="GO:0005980">
    <property type="term" value="P:glycogen catabolic process"/>
    <property type="evidence" value="ECO:0007669"/>
    <property type="project" value="InterPro"/>
</dbReference>
<dbReference type="CDD" id="cd11326">
    <property type="entry name" value="AmyAc_Glg_debranch"/>
    <property type="match status" value="1"/>
</dbReference>
<evidence type="ECO:0000313" key="7">
    <source>
        <dbReference type="Proteomes" id="UP000186400"/>
    </source>
</evidence>
<dbReference type="InterPro" id="IPR004193">
    <property type="entry name" value="Glyco_hydro_13_N"/>
</dbReference>
<reference evidence="6 7" key="1">
    <citation type="submission" date="2017-01" db="EMBL/GenBank/DDBJ databases">
        <authorList>
            <person name="Mah S.A."/>
            <person name="Swanson W.J."/>
            <person name="Moy G.W."/>
            <person name="Vacquier V.D."/>
        </authorList>
    </citation>
    <scope>NUCLEOTIDE SEQUENCE [LARGE SCALE GENOMIC DNA]</scope>
    <source>
        <strain evidence="6 7">ASpG1</strain>
    </source>
</reference>
<evidence type="ECO:0000256" key="4">
    <source>
        <dbReference type="SAM" id="MobiDB-lite"/>
    </source>
</evidence>